<reference evidence="1 2" key="1">
    <citation type="submission" date="2015-11" db="EMBL/GenBank/DDBJ databases">
        <title>Expanding the genomic diversity of Burkholderia species for the development of highly accurate diagnostics.</title>
        <authorList>
            <person name="Sahl J."/>
            <person name="Keim P."/>
            <person name="Wagner D."/>
        </authorList>
    </citation>
    <scope>NUCLEOTIDE SEQUENCE [LARGE SCALE GENOMIC DNA]</scope>
    <source>
        <strain evidence="1 2">MSMB378WGS</strain>
    </source>
</reference>
<organism evidence="1 2">
    <name type="scientific">Burkholderia diffusa</name>
    <dbReference type="NCBI Taxonomy" id="488732"/>
    <lineage>
        <taxon>Bacteria</taxon>
        <taxon>Pseudomonadati</taxon>
        <taxon>Pseudomonadota</taxon>
        <taxon>Betaproteobacteria</taxon>
        <taxon>Burkholderiales</taxon>
        <taxon>Burkholderiaceae</taxon>
        <taxon>Burkholderia</taxon>
        <taxon>Burkholderia cepacia complex</taxon>
    </lineage>
</organism>
<name>A0AAW3PGZ9_9BURK</name>
<evidence type="ECO:0008006" key="3">
    <source>
        <dbReference type="Google" id="ProtNLM"/>
    </source>
</evidence>
<dbReference type="AlphaFoldDB" id="A0AAW3PGZ9"/>
<protein>
    <recommendedName>
        <fullName evidence="3">PD-(D/E)XK motif protein</fullName>
    </recommendedName>
</protein>
<dbReference type="RefSeq" id="WP_060189733.1">
    <property type="nucleotide sequence ID" value="NZ_LPJS01000033.1"/>
</dbReference>
<dbReference type="Proteomes" id="UP000063236">
    <property type="component" value="Unassembled WGS sequence"/>
</dbReference>
<comment type="caution">
    <text evidence="1">The sequence shown here is derived from an EMBL/GenBank/DDBJ whole genome shotgun (WGS) entry which is preliminary data.</text>
</comment>
<proteinExistence type="predicted"/>
<sequence>MADGITPVHWSQLRSMRPQSEDALAVIPIFVDGNETRLSSAMDQAGLLHLLIPVEGGPAGAPPSDLNGLKVRHRRLDTGEILDLSAPPSHEQVFTPFCSEIVDAVIRQSREPWKAVAAITRAWQSAWKPARQAIDKIVQVGLFGELLVLRSLMIPTLGPAAVDQWSGPDSERHDFVSGRVHIEVKTTRKSRPEHEVSRLDQLRAPAGCQLLFVSVQLEESVGGDESLATQVDAIVDILRGDAAALDLFMTKMANMGWSEEVRSSGELLRFFLRGAEVYAVDEDFPRLPDDFLPPSGVISVKYTVDLANLPSLGIDEVGDIIKSANHGCAF</sequence>
<accession>A0AAW3PGZ9</accession>
<evidence type="ECO:0000313" key="1">
    <source>
        <dbReference type="EMBL" id="KWF54259.1"/>
    </source>
</evidence>
<dbReference type="EMBL" id="LPJV01000026">
    <property type="protein sequence ID" value="KWF54259.1"/>
    <property type="molecule type" value="Genomic_DNA"/>
</dbReference>
<evidence type="ECO:0000313" key="2">
    <source>
        <dbReference type="Proteomes" id="UP000063236"/>
    </source>
</evidence>
<gene>
    <name evidence="1" type="ORF">WL88_14255</name>
</gene>
<dbReference type="Pfam" id="PF14390">
    <property type="entry name" value="DUF4420"/>
    <property type="match status" value="1"/>
</dbReference>
<dbReference type="InterPro" id="IPR025534">
    <property type="entry name" value="DUF4420"/>
</dbReference>